<keyword evidence="3" id="KW-1185">Reference proteome</keyword>
<feature type="transmembrane region" description="Helical" evidence="1">
    <location>
        <begin position="187"/>
        <end position="207"/>
    </location>
</feature>
<evidence type="ECO:0000256" key="1">
    <source>
        <dbReference type="SAM" id="Phobius"/>
    </source>
</evidence>
<comment type="caution">
    <text evidence="2">The sequence shown here is derived from an EMBL/GenBank/DDBJ whole genome shotgun (WGS) entry which is preliminary data.</text>
</comment>
<feature type="transmembrane region" description="Helical" evidence="1">
    <location>
        <begin position="154"/>
        <end position="175"/>
    </location>
</feature>
<accession>A0AAD3SZ62</accession>
<proteinExistence type="predicted"/>
<organism evidence="2 3">
    <name type="scientific">Nepenthes gracilis</name>
    <name type="common">Slender pitcher plant</name>
    <dbReference type="NCBI Taxonomy" id="150966"/>
    <lineage>
        <taxon>Eukaryota</taxon>
        <taxon>Viridiplantae</taxon>
        <taxon>Streptophyta</taxon>
        <taxon>Embryophyta</taxon>
        <taxon>Tracheophyta</taxon>
        <taxon>Spermatophyta</taxon>
        <taxon>Magnoliopsida</taxon>
        <taxon>eudicotyledons</taxon>
        <taxon>Gunneridae</taxon>
        <taxon>Pentapetalae</taxon>
        <taxon>Caryophyllales</taxon>
        <taxon>Nepenthaceae</taxon>
        <taxon>Nepenthes</taxon>
    </lineage>
</organism>
<dbReference type="EMBL" id="BSYO01000021">
    <property type="protein sequence ID" value="GMH19822.1"/>
    <property type="molecule type" value="Genomic_DNA"/>
</dbReference>
<evidence type="ECO:0000313" key="3">
    <source>
        <dbReference type="Proteomes" id="UP001279734"/>
    </source>
</evidence>
<dbReference type="Proteomes" id="UP001279734">
    <property type="component" value="Unassembled WGS sequence"/>
</dbReference>
<reference evidence="2" key="1">
    <citation type="submission" date="2023-05" db="EMBL/GenBank/DDBJ databases">
        <title>Nepenthes gracilis genome sequencing.</title>
        <authorList>
            <person name="Fukushima K."/>
        </authorList>
    </citation>
    <scope>NUCLEOTIDE SEQUENCE</scope>
    <source>
        <strain evidence="2">SING2019-196</strain>
    </source>
</reference>
<feature type="transmembrane region" description="Helical" evidence="1">
    <location>
        <begin position="82"/>
        <end position="109"/>
    </location>
</feature>
<evidence type="ECO:0000313" key="2">
    <source>
        <dbReference type="EMBL" id="GMH19822.1"/>
    </source>
</evidence>
<name>A0AAD3SZ62_NEPGR</name>
<sequence>MLPSRAVVDFFAVGCYWNLVTVDYGVMAFGVATGVCGCFGQLMMANAPSVLVGELSLDCLGAADVVLWNWPDVSPPCGVSKGWNLLSLCLSLCYCGVAAMCIAVILVYLAPVMCYLELQWHNGSTVCCGGDQLCLLRLVVDVVAITEPLNAAGVGAGLTFTFMLRLMLPVAYWLMLRPWALDNWLCTLPLVLWVGLVWDGLCVVCWFSRAVPFHVQC</sequence>
<dbReference type="AlphaFoldDB" id="A0AAD3SZ62"/>
<gene>
    <name evidence="2" type="ORF">Nepgr_021663</name>
</gene>
<keyword evidence="1" id="KW-1133">Transmembrane helix</keyword>
<keyword evidence="1" id="KW-0472">Membrane</keyword>
<keyword evidence="1" id="KW-0812">Transmembrane</keyword>
<feature type="transmembrane region" description="Helical" evidence="1">
    <location>
        <begin position="24"/>
        <end position="43"/>
    </location>
</feature>
<protein>
    <submittedName>
        <fullName evidence="2">Uncharacterized protein</fullName>
    </submittedName>
</protein>